<evidence type="ECO:0000259" key="5">
    <source>
        <dbReference type="Pfam" id="PF08161"/>
    </source>
</evidence>
<feature type="region of interest" description="Disordered" evidence="4">
    <location>
        <begin position="1170"/>
        <end position="1244"/>
    </location>
</feature>
<dbReference type="Gene3D" id="1.25.10.10">
    <property type="entry name" value="Leucine-rich Repeat Variant"/>
    <property type="match status" value="2"/>
</dbReference>
<accession>A0A6A6P8C9</accession>
<feature type="compositionally biased region" description="Basic and acidic residues" evidence="4">
    <location>
        <begin position="1198"/>
        <end position="1217"/>
    </location>
</feature>
<evidence type="ECO:0000313" key="8">
    <source>
        <dbReference type="Proteomes" id="UP000799766"/>
    </source>
</evidence>
<feature type="compositionally biased region" description="Basic residues" evidence="4">
    <location>
        <begin position="1003"/>
        <end position="1013"/>
    </location>
</feature>
<evidence type="ECO:0000259" key="6">
    <source>
        <dbReference type="Pfam" id="PF25772"/>
    </source>
</evidence>
<dbReference type="SUPFAM" id="SSF48371">
    <property type="entry name" value="ARM repeat"/>
    <property type="match status" value="1"/>
</dbReference>
<feature type="compositionally biased region" description="Basic residues" evidence="4">
    <location>
        <begin position="1172"/>
        <end position="1182"/>
    </location>
</feature>
<dbReference type="Pfam" id="PF25772">
    <property type="entry name" value="HEAT_RRP12_N"/>
    <property type="match status" value="1"/>
</dbReference>
<gene>
    <name evidence="7" type="ORF">BDY21DRAFT_280634</name>
</gene>
<evidence type="ECO:0000313" key="7">
    <source>
        <dbReference type="EMBL" id="KAF2460205.1"/>
    </source>
</evidence>
<dbReference type="AlphaFoldDB" id="A0A6A6P8C9"/>
<feature type="compositionally biased region" description="Basic and acidic residues" evidence="4">
    <location>
        <begin position="688"/>
        <end position="697"/>
    </location>
</feature>
<dbReference type="PANTHER" id="PTHR48287:SF1">
    <property type="entry name" value="ARM REPEAT SUPERFAMILY PROTEIN"/>
    <property type="match status" value="1"/>
</dbReference>
<organism evidence="7 8">
    <name type="scientific">Lineolata rhizophorae</name>
    <dbReference type="NCBI Taxonomy" id="578093"/>
    <lineage>
        <taxon>Eukaryota</taxon>
        <taxon>Fungi</taxon>
        <taxon>Dikarya</taxon>
        <taxon>Ascomycota</taxon>
        <taxon>Pezizomycotina</taxon>
        <taxon>Dothideomycetes</taxon>
        <taxon>Dothideomycetes incertae sedis</taxon>
        <taxon>Lineolatales</taxon>
        <taxon>Lineolataceae</taxon>
        <taxon>Lineolata</taxon>
    </lineage>
</organism>
<proteinExistence type="inferred from homology"/>
<keyword evidence="8" id="KW-1185">Reference proteome</keyword>
<evidence type="ECO:0000256" key="1">
    <source>
        <dbReference type="ARBA" id="ARBA00004123"/>
    </source>
</evidence>
<dbReference type="InterPro" id="IPR057860">
    <property type="entry name" value="HEAT_RRP12_N"/>
</dbReference>
<feature type="region of interest" description="Disordered" evidence="4">
    <location>
        <begin position="1135"/>
        <end position="1154"/>
    </location>
</feature>
<dbReference type="InterPro" id="IPR012978">
    <property type="entry name" value="HEAT_RRP12"/>
</dbReference>
<feature type="domain" description="RRP12 N-terminal HEAT" evidence="6">
    <location>
        <begin position="29"/>
        <end position="257"/>
    </location>
</feature>
<dbReference type="Pfam" id="PF08161">
    <property type="entry name" value="RRP12_HEAT"/>
    <property type="match status" value="1"/>
</dbReference>
<protein>
    <submittedName>
        <fullName evidence="7">NUC173 domain-containing protein</fullName>
    </submittedName>
</protein>
<dbReference type="EMBL" id="MU001673">
    <property type="protein sequence ID" value="KAF2460205.1"/>
    <property type="molecule type" value="Genomic_DNA"/>
</dbReference>
<comment type="subcellular location">
    <subcellularLocation>
        <location evidence="1">Nucleus</location>
    </subcellularLocation>
</comment>
<comment type="similarity">
    <text evidence="2">Belongs to the RRP12 family.</text>
</comment>
<evidence type="ECO:0000256" key="3">
    <source>
        <dbReference type="ARBA" id="ARBA00023242"/>
    </source>
</evidence>
<dbReference type="PANTHER" id="PTHR48287">
    <property type="entry name" value="ARM REPEAT SUPERFAMILY PROTEIN"/>
    <property type="match status" value="1"/>
</dbReference>
<sequence>MSLDAKLDKIRSSPKLQNQQQASIPTAVVLSAIEETLRTQKSEATPTAYFAALLSLLGQHISAEKGIVNKDIATSVVYLLDLVTPHVPAPLLRSKFSQILLSLAPALTNLEAEAPLLRSSIGCLESLLVVQDSQAWALPQSQIGPRRAVAGLLTIAVDHRPKVRKRAQEALSQILRHPPPSPSVDHPAADMCAESALQTLKDVSDAASRGKKHRLQREGQGHEPGLVHCLQLVKTIASASGGWPSRKIDSLCELLLGISRSSNEYLTMASFEIFETIFERVANEATSVKLPRLLEVIGEMQPSRNDTQLLPPWIAVLSRGYDVSAQINPKETFQKLPALFSMVSEFLSSPSHNIRVSASECLVSFSVNCIPDSVLVDPSVYDEEVLGKLSKIALDLLSVKHQAAWMEIFTVESALMDALKWRSSPLLSGVIRTVGDLRSNESFHGKKEADAVISRAIFNAGPEAVLQILPLNLAKSAPDQPGRAWLLPLLRDSVHNARLGHFKSELVPLSEAIFQRVLNHGNAEKTVEIKIFETIVHQIWAALPGYCDKPLDVLEAFDQSFAELLCNLLYQQTELRTDLCRALSNLVMSFREMADLPGEEDDLVLQWRIPKADARRNIGHLSGFASNLLAVLFNVYSETLPQYRFIILNCINDYLSITPEKDLSDTFNRVVSTLDSSLSESGSQTQADKQKRGKETNRMPPMSHTLMDLVITISIYLPRGSFGSLFQIAAVILNKDDDPQLQKKAYKLIPRLATSDVGRSALRERNEELQAFILKSTEKVSAPARRDRLAAIAEIVRYLPPEGMHFVPLVLSEVVIAAKEVNEKARSNAFDLLILMGERMRGGGIINNSRVSYMPQDEPSRPASLEEYFTMVSSGLAATTPHMVSATITTLSRILYQFHDQLPQTVIVDLVQTVDLFLTSPNREIVRSVLGFVKVCVVSLPADIVKPRLETLIPNLTEWSHEHKSRFRSKVKHILERMIRRFGVDVVERHCPPADRKIITNIRKSRDRKKRRKDAAGDGEEEDEAGVKPSSCKGKFESEFDEAVYGSGSDSEGFETDFSEDEMSDRRSGGNGRSMGQAYIIEDQDEPLDLLDRKALGNISSSKPLPQQRQRLAKNPRAKVDVDGKLILRDDSDKDDATMIDIGPDGNPGDGSLEGGINAYVNAIRGRDAARRGRGGRLKFSNRRSGDDDEMEVDEGEVSDKLKAKGKGLEKGKDFKAQQRGLGAHKTRGGRVNKGVAPHGRGRR</sequence>
<feature type="compositionally biased region" description="Acidic residues" evidence="4">
    <location>
        <begin position="1052"/>
        <end position="1063"/>
    </location>
</feature>
<feature type="region of interest" description="Disordered" evidence="4">
    <location>
        <begin position="998"/>
        <end position="1075"/>
    </location>
</feature>
<dbReference type="Proteomes" id="UP000799766">
    <property type="component" value="Unassembled WGS sequence"/>
</dbReference>
<evidence type="ECO:0000256" key="4">
    <source>
        <dbReference type="SAM" id="MobiDB-lite"/>
    </source>
</evidence>
<name>A0A6A6P8C9_9PEZI</name>
<dbReference type="InterPro" id="IPR052087">
    <property type="entry name" value="RRP12"/>
</dbReference>
<keyword evidence="3" id="KW-0539">Nucleus</keyword>
<feature type="region of interest" description="Disordered" evidence="4">
    <location>
        <begin position="678"/>
        <end position="699"/>
    </location>
</feature>
<feature type="domain" description="RRP12 HEAT" evidence="5">
    <location>
        <begin position="349"/>
        <end position="639"/>
    </location>
</feature>
<evidence type="ECO:0000256" key="2">
    <source>
        <dbReference type="ARBA" id="ARBA00007690"/>
    </source>
</evidence>
<dbReference type="GO" id="GO:0005634">
    <property type="term" value="C:nucleus"/>
    <property type="evidence" value="ECO:0007669"/>
    <property type="project" value="UniProtKB-SubCell"/>
</dbReference>
<dbReference type="InterPro" id="IPR016024">
    <property type="entry name" value="ARM-type_fold"/>
</dbReference>
<feature type="compositionally biased region" description="Acidic residues" evidence="4">
    <location>
        <begin position="1187"/>
        <end position="1197"/>
    </location>
</feature>
<dbReference type="OrthoDB" id="2192888at2759"/>
<feature type="compositionally biased region" description="Polar residues" evidence="4">
    <location>
        <begin position="1099"/>
        <end position="1110"/>
    </location>
</feature>
<feature type="region of interest" description="Disordered" evidence="4">
    <location>
        <begin position="1099"/>
        <end position="1118"/>
    </location>
</feature>
<reference evidence="7" key="1">
    <citation type="journal article" date="2020" name="Stud. Mycol.">
        <title>101 Dothideomycetes genomes: a test case for predicting lifestyles and emergence of pathogens.</title>
        <authorList>
            <person name="Haridas S."/>
            <person name="Albert R."/>
            <person name="Binder M."/>
            <person name="Bloem J."/>
            <person name="Labutti K."/>
            <person name="Salamov A."/>
            <person name="Andreopoulos B."/>
            <person name="Baker S."/>
            <person name="Barry K."/>
            <person name="Bills G."/>
            <person name="Bluhm B."/>
            <person name="Cannon C."/>
            <person name="Castanera R."/>
            <person name="Culley D."/>
            <person name="Daum C."/>
            <person name="Ezra D."/>
            <person name="Gonzalez J."/>
            <person name="Henrissat B."/>
            <person name="Kuo A."/>
            <person name="Liang C."/>
            <person name="Lipzen A."/>
            <person name="Lutzoni F."/>
            <person name="Magnuson J."/>
            <person name="Mondo S."/>
            <person name="Nolan M."/>
            <person name="Ohm R."/>
            <person name="Pangilinan J."/>
            <person name="Park H.-J."/>
            <person name="Ramirez L."/>
            <person name="Alfaro M."/>
            <person name="Sun H."/>
            <person name="Tritt A."/>
            <person name="Yoshinaga Y."/>
            <person name="Zwiers L.-H."/>
            <person name="Turgeon B."/>
            <person name="Goodwin S."/>
            <person name="Spatafora J."/>
            <person name="Crous P."/>
            <person name="Grigoriev I."/>
        </authorList>
    </citation>
    <scope>NUCLEOTIDE SEQUENCE</scope>
    <source>
        <strain evidence="7">ATCC 16933</strain>
    </source>
</reference>
<dbReference type="InterPro" id="IPR011989">
    <property type="entry name" value="ARM-like"/>
</dbReference>